<protein>
    <submittedName>
        <fullName evidence="1">Uncharacterized protein</fullName>
    </submittedName>
</protein>
<accession>A0AC61L799</accession>
<gene>
    <name evidence="1" type="ORF">C4B59_00715</name>
</gene>
<evidence type="ECO:0000313" key="2">
    <source>
        <dbReference type="Proteomes" id="UP000248329"/>
    </source>
</evidence>
<dbReference type="EMBL" id="PQXF01000001">
    <property type="protein sequence ID" value="PXF62166.1"/>
    <property type="molecule type" value="Genomic_DNA"/>
</dbReference>
<comment type="caution">
    <text evidence="1">The sequence shown here is derived from an EMBL/GenBank/DDBJ whole genome shotgun (WGS) entry which is preliminary data.</text>
</comment>
<evidence type="ECO:0000313" key="1">
    <source>
        <dbReference type="EMBL" id="PXF62166.1"/>
    </source>
</evidence>
<sequence length="280" mass="32147">MNFFKEYAPIIGLLVLTLVIVMLFSNQSMLFSKSATAIDTELARASRDAMTVRTRMDLGSDDCMNEFPIEIGHWRGSNYNTANRASGLDADVMLMRAYTNPESYQPLFFLIIQSDNRSSFHPPIVCYPSLGYTIEEEGKEKVPVSMQNVGWEEEFSIYKKSEEENKSISVKKLVVVKESKGKITERRVVLYLYLNRGFTSNTITMIRVSALAPLSGSYENVLEMEKEFLSEAFPHMFEFKKEEKLIIYQLMDLGLWGWLLVIVLFMIPILIICYPRFAKG</sequence>
<proteinExistence type="predicted"/>
<dbReference type="Proteomes" id="UP000248329">
    <property type="component" value="Unassembled WGS sequence"/>
</dbReference>
<reference evidence="1" key="1">
    <citation type="submission" date="2018-01" db="EMBL/GenBank/DDBJ databases">
        <authorList>
            <person name="Krukenberg V."/>
        </authorList>
    </citation>
    <scope>NUCLEOTIDE SEQUENCE</scope>
    <source>
        <strain evidence="1">E20ANME2</strain>
    </source>
</reference>
<organism evidence="1 2">
    <name type="scientific">Candidatus Methanogaster sp</name>
    <dbReference type="NCBI Taxonomy" id="3386292"/>
    <lineage>
        <taxon>Archaea</taxon>
        <taxon>Methanobacteriati</taxon>
        <taxon>Methanobacteriota</taxon>
        <taxon>Stenosarchaea group</taxon>
        <taxon>Methanomicrobia</taxon>
        <taxon>Methanosarcinales</taxon>
        <taxon>ANME-2 cluster</taxon>
        <taxon>Candidatus Methanogasteraceae</taxon>
        <taxon>Candidatus Methanogaster</taxon>
    </lineage>
</organism>
<name>A0AC61L799_9EURY</name>